<dbReference type="Proteomes" id="UP000095472">
    <property type="component" value="Chromosome"/>
</dbReference>
<keyword evidence="1" id="KW-0808">Transferase</keyword>
<accession>A0ACD5GQZ3</accession>
<gene>
    <name evidence="1" type="ORF">BH720_028365</name>
</gene>
<proteinExistence type="predicted"/>
<protein>
    <submittedName>
        <fullName evidence="1">Glycosyltransferase family 39 protein</fullName>
        <ecNumber evidence="1">2.4.-.-</ecNumber>
    </submittedName>
</protein>
<dbReference type="EC" id="2.4.-.-" evidence="1"/>
<name>A0ACD5GQZ3_9CYAN</name>
<sequence>MVRRGWAGSRSRLLAIAPFHVLYAQEARPYSLWIAMTILASAALIRAMRIPSGRNWWLYALMVVLNLYTTLFSGLAIASHALYLLILERFRWTPTLKAACGAWLVGAIAFLPWMGVILAHWQQFQTKTQWASQGKNLPTLMRFWGLHLSSNFIDLPLEFANPILIVFALASLLFVGYGFKILIKHTPQPVWLFLLLLAMGSAAFLIVADLVRGGQISGNSRYFVPTYVAVPVVSAYLFARKIYTPNVRSRLLWMSALSFTISCGIISCSLSFTAEAWWNKVLSYNNPQIARIINTSPNPLVVSQYSDIRLGNLISLSYKLRPDVKLQLVIEPNIPQISQDFSDIFVYEPSEVLTQELMARYDLMMTPIANAPLLRLNPRVGGF</sequence>
<reference evidence="1 2" key="1">
    <citation type="journal article" date="2016" name="Genome Announc.">
        <title>Draft Genome Sequence of the Thermotolerant Cyanobacterium Desertifilum sp. IPPAS B-1220.</title>
        <authorList>
            <person name="Mironov K.S."/>
            <person name="Sinetova M.A."/>
            <person name="Bolatkhan K."/>
            <person name="Zayadan B.K."/>
            <person name="Ustinova V.V."/>
            <person name="Kupriyanova E.V."/>
            <person name="Skrypnik A.N."/>
            <person name="Gogoleva N.E."/>
            <person name="Gogolev Y.V."/>
            <person name="Los D.A."/>
        </authorList>
    </citation>
    <scope>NUCLEOTIDE SEQUENCE [LARGE SCALE GENOMIC DNA]</scope>
    <source>
        <strain evidence="1 2">IPPAS B-1220</strain>
    </source>
</reference>
<evidence type="ECO:0000313" key="1">
    <source>
        <dbReference type="EMBL" id="XPM63252.1"/>
    </source>
</evidence>
<keyword evidence="2" id="KW-1185">Reference proteome</keyword>
<evidence type="ECO:0000313" key="2">
    <source>
        <dbReference type="Proteomes" id="UP000095472"/>
    </source>
</evidence>
<organism evidence="1 2">
    <name type="scientific">Desertifilum tharense IPPAS B-1220</name>
    <dbReference type="NCBI Taxonomy" id="1781255"/>
    <lineage>
        <taxon>Bacteria</taxon>
        <taxon>Bacillati</taxon>
        <taxon>Cyanobacteriota</taxon>
        <taxon>Cyanophyceae</taxon>
        <taxon>Desertifilales</taxon>
        <taxon>Desertifilaceae</taxon>
        <taxon>Desertifilum</taxon>
    </lineage>
</organism>
<dbReference type="EMBL" id="CP182909">
    <property type="protein sequence ID" value="XPM63252.1"/>
    <property type="molecule type" value="Genomic_DNA"/>
</dbReference>
<keyword evidence="1" id="KW-0328">Glycosyltransferase</keyword>